<evidence type="ECO:0000313" key="7">
    <source>
        <dbReference type="EMBL" id="PIM95730.1"/>
    </source>
</evidence>
<name>A0ABX4MH95_9HYPH</name>
<dbReference type="InterPro" id="IPR001892">
    <property type="entry name" value="Ribosomal_uS13"/>
</dbReference>
<dbReference type="GO" id="GO:0005840">
    <property type="term" value="C:ribosome"/>
    <property type="evidence" value="ECO:0007669"/>
    <property type="project" value="UniProtKB-KW"/>
</dbReference>
<dbReference type="InterPro" id="IPR027437">
    <property type="entry name" value="Rbsml_uS13_C"/>
</dbReference>
<dbReference type="Gene3D" id="1.10.8.50">
    <property type="match status" value="1"/>
</dbReference>
<evidence type="ECO:0000256" key="5">
    <source>
        <dbReference type="RuleBase" id="RU003830"/>
    </source>
</evidence>
<keyword evidence="6" id="KW-0812">Transmembrane</keyword>
<organism evidence="7 8">
    <name type="scientific">Candidatus Hodgkinia cicadicola</name>
    <dbReference type="NCBI Taxonomy" id="573658"/>
    <lineage>
        <taxon>Bacteria</taxon>
        <taxon>Pseudomonadati</taxon>
        <taxon>Pseudomonadota</taxon>
        <taxon>Alphaproteobacteria</taxon>
        <taxon>Hyphomicrobiales</taxon>
        <taxon>Candidatus Hodgkinia</taxon>
    </lineage>
</organism>
<proteinExistence type="inferred from homology"/>
<dbReference type="EMBL" id="NXGP01000058">
    <property type="protein sequence ID" value="PIM95730.1"/>
    <property type="molecule type" value="Genomic_DNA"/>
</dbReference>
<reference evidence="7" key="1">
    <citation type="submission" date="2017-09" db="EMBL/GenBank/DDBJ databases">
        <authorList>
            <person name="Campbell M.A."/>
            <person name="Lukasik P."/>
            <person name="Simon C."/>
            <person name="McCutcheon J.P."/>
        </authorList>
    </citation>
    <scope>NUCLEOTIDE SEQUENCE [LARGE SCALE GENOMIC DNA]</scope>
    <source>
        <strain evidence="7">TRYCRA</strain>
    </source>
</reference>
<evidence type="ECO:0000256" key="1">
    <source>
        <dbReference type="ARBA" id="ARBA00008080"/>
    </source>
</evidence>
<dbReference type="PIRSF" id="PIRSF002134">
    <property type="entry name" value="Ribosomal_S13"/>
    <property type="match status" value="1"/>
</dbReference>
<dbReference type="PROSITE" id="PS00646">
    <property type="entry name" value="RIBOSOMAL_S13_1"/>
    <property type="match status" value="1"/>
</dbReference>
<evidence type="ECO:0000256" key="4">
    <source>
        <dbReference type="ARBA" id="ARBA00035315"/>
    </source>
</evidence>
<keyword evidence="6" id="KW-1133">Transmembrane helix</keyword>
<sequence length="97" mass="11392">MQTLYGIGPSLSYFILSLLSIDPNVLVWRLSNFKDMMIVRFVENNFSLENILSYKQQSNIASLKRINCYRGSRHRANLLVRGQRTRTNAHNRKYARL</sequence>
<dbReference type="SUPFAM" id="SSF46946">
    <property type="entry name" value="S13-like H2TH domain"/>
    <property type="match status" value="1"/>
</dbReference>
<evidence type="ECO:0000313" key="8">
    <source>
        <dbReference type="Proteomes" id="UP000228979"/>
    </source>
</evidence>
<dbReference type="InterPro" id="IPR010979">
    <property type="entry name" value="Ribosomal_uS13-like_H2TH"/>
</dbReference>
<evidence type="ECO:0000256" key="2">
    <source>
        <dbReference type="ARBA" id="ARBA00022980"/>
    </source>
</evidence>
<keyword evidence="8" id="KW-1185">Reference proteome</keyword>
<feature type="transmembrane region" description="Helical" evidence="6">
    <location>
        <begin position="12"/>
        <end position="30"/>
    </location>
</feature>
<dbReference type="Gene3D" id="4.10.910.10">
    <property type="entry name" value="30s ribosomal protein s13, domain 2"/>
    <property type="match status" value="1"/>
</dbReference>
<gene>
    <name evidence="7" type="primary">rpsM</name>
    <name evidence="7" type="ORF">trycra_111</name>
</gene>
<dbReference type="Pfam" id="PF00416">
    <property type="entry name" value="Ribosomal_S13"/>
    <property type="match status" value="1"/>
</dbReference>
<dbReference type="InterPro" id="IPR018269">
    <property type="entry name" value="Ribosomal_uS13_CS"/>
</dbReference>
<keyword evidence="3 5" id="KW-0687">Ribonucleoprotein</keyword>
<comment type="caution">
    <text evidence="7">The sequence shown here is derived from an EMBL/GenBank/DDBJ whole genome shotgun (WGS) entry which is preliminary data.</text>
</comment>
<keyword evidence="2 5" id="KW-0689">Ribosomal protein</keyword>
<dbReference type="PROSITE" id="PS50159">
    <property type="entry name" value="RIBOSOMAL_S13_2"/>
    <property type="match status" value="1"/>
</dbReference>
<accession>A0ABX4MH95</accession>
<evidence type="ECO:0000256" key="3">
    <source>
        <dbReference type="ARBA" id="ARBA00023274"/>
    </source>
</evidence>
<comment type="similarity">
    <text evidence="1 5">Belongs to the universal ribosomal protein uS13 family.</text>
</comment>
<protein>
    <recommendedName>
        <fullName evidence="4">30S ribosomal protein S13</fullName>
    </recommendedName>
</protein>
<dbReference type="Proteomes" id="UP000228979">
    <property type="component" value="Unassembled WGS sequence"/>
</dbReference>
<keyword evidence="6" id="KW-0472">Membrane</keyword>
<evidence type="ECO:0000256" key="6">
    <source>
        <dbReference type="SAM" id="Phobius"/>
    </source>
</evidence>